<feature type="signal peptide" evidence="8">
    <location>
        <begin position="1"/>
        <end position="21"/>
    </location>
</feature>
<dbReference type="GO" id="GO:0006508">
    <property type="term" value="P:proteolysis"/>
    <property type="evidence" value="ECO:0007669"/>
    <property type="project" value="InterPro"/>
</dbReference>
<proteinExistence type="predicted"/>
<dbReference type="InterPro" id="IPR001879">
    <property type="entry name" value="GPCR_2_extracellular_dom"/>
</dbReference>
<dbReference type="Gene3D" id="2.10.70.10">
    <property type="entry name" value="Complement Module, domain 1"/>
    <property type="match status" value="1"/>
</dbReference>
<dbReference type="PROSITE" id="PS00134">
    <property type="entry name" value="TRYPSIN_HIS"/>
    <property type="match status" value="1"/>
</dbReference>
<dbReference type="PANTHER" id="PTHR24252">
    <property type="entry name" value="ACROSIN-RELATED"/>
    <property type="match status" value="1"/>
</dbReference>
<comment type="caution">
    <text evidence="7">Lacks conserved residue(s) required for the propagation of feature annotation.</text>
</comment>
<evidence type="ECO:0000313" key="13">
    <source>
        <dbReference type="Proteomes" id="UP001258017"/>
    </source>
</evidence>
<evidence type="ECO:0000256" key="3">
    <source>
        <dbReference type="ARBA" id="ARBA00022729"/>
    </source>
</evidence>
<dbReference type="InterPro" id="IPR023415">
    <property type="entry name" value="LDLR_class-A_CS"/>
</dbReference>
<evidence type="ECO:0000256" key="5">
    <source>
        <dbReference type="ARBA" id="ARBA00023180"/>
    </source>
</evidence>
<evidence type="ECO:0000313" key="12">
    <source>
        <dbReference type="EMBL" id="KAK2584068.1"/>
    </source>
</evidence>
<dbReference type="PROSITE" id="PS01209">
    <property type="entry name" value="LDLRA_1"/>
    <property type="match status" value="1"/>
</dbReference>
<dbReference type="SMART" id="SM00192">
    <property type="entry name" value="LDLa"/>
    <property type="match status" value="1"/>
</dbReference>
<dbReference type="Proteomes" id="UP001258017">
    <property type="component" value="Unassembled WGS sequence"/>
</dbReference>
<dbReference type="Pfam" id="PF00057">
    <property type="entry name" value="Ldl_recept_a"/>
    <property type="match status" value="1"/>
</dbReference>
<feature type="domain" description="Sushi" evidence="11">
    <location>
        <begin position="171"/>
        <end position="230"/>
    </location>
</feature>
<feature type="chain" id="PRO_5042119598" evidence="8">
    <location>
        <begin position="22"/>
        <end position="516"/>
    </location>
</feature>
<keyword evidence="13" id="KW-1185">Reference proteome</keyword>
<dbReference type="CDD" id="cd00190">
    <property type="entry name" value="Tryp_SPc"/>
    <property type="match status" value="1"/>
</dbReference>
<dbReference type="Gene3D" id="4.10.400.10">
    <property type="entry name" value="Low-density Lipoprotein Receptor"/>
    <property type="match status" value="1"/>
</dbReference>
<keyword evidence="2" id="KW-0964">Secreted</keyword>
<dbReference type="GO" id="GO:0004252">
    <property type="term" value="F:serine-type endopeptidase activity"/>
    <property type="evidence" value="ECO:0007669"/>
    <property type="project" value="InterPro"/>
</dbReference>
<reference evidence="12" key="2">
    <citation type="journal article" date="2023" name="Commun. Biol.">
        <title>Intrasexual cuticular hydrocarbon dimorphism in a wasp sheds light on hydrocarbon biosynthesis genes in Hymenoptera.</title>
        <authorList>
            <person name="Moris V.C."/>
            <person name="Podsiadlowski L."/>
            <person name="Martin S."/>
            <person name="Oeyen J.P."/>
            <person name="Donath A."/>
            <person name="Petersen M."/>
            <person name="Wilbrandt J."/>
            <person name="Misof B."/>
            <person name="Liedtke D."/>
            <person name="Thamm M."/>
            <person name="Scheiner R."/>
            <person name="Schmitt T."/>
            <person name="Niehuis O."/>
        </authorList>
    </citation>
    <scope>NUCLEOTIDE SEQUENCE</scope>
    <source>
        <strain evidence="12">GBR_01_08_01A</strain>
    </source>
</reference>
<protein>
    <submittedName>
        <fullName evidence="12">Uncharacterized protein</fullName>
    </submittedName>
</protein>
<dbReference type="SMART" id="SM00032">
    <property type="entry name" value="CCP"/>
    <property type="match status" value="2"/>
</dbReference>
<evidence type="ECO:0000259" key="10">
    <source>
        <dbReference type="PROSITE" id="PS50240"/>
    </source>
</evidence>
<evidence type="ECO:0000256" key="6">
    <source>
        <dbReference type="PROSITE-ProRule" id="PRU00124"/>
    </source>
</evidence>
<organism evidence="12 13">
    <name type="scientific">Odynerus spinipes</name>
    <dbReference type="NCBI Taxonomy" id="1348599"/>
    <lineage>
        <taxon>Eukaryota</taxon>
        <taxon>Metazoa</taxon>
        <taxon>Ecdysozoa</taxon>
        <taxon>Arthropoda</taxon>
        <taxon>Hexapoda</taxon>
        <taxon>Insecta</taxon>
        <taxon>Pterygota</taxon>
        <taxon>Neoptera</taxon>
        <taxon>Endopterygota</taxon>
        <taxon>Hymenoptera</taxon>
        <taxon>Apocrita</taxon>
        <taxon>Aculeata</taxon>
        <taxon>Vespoidea</taxon>
        <taxon>Vespidae</taxon>
        <taxon>Eumeninae</taxon>
        <taxon>Odynerus</taxon>
    </lineage>
</organism>
<dbReference type="PROSITE" id="PS50068">
    <property type="entry name" value="LDLRA_2"/>
    <property type="match status" value="1"/>
</dbReference>
<comment type="caution">
    <text evidence="12">The sequence shown here is derived from an EMBL/GenBank/DDBJ whole genome shotgun (WGS) entry which is preliminary data.</text>
</comment>
<dbReference type="Gene3D" id="2.40.10.10">
    <property type="entry name" value="Trypsin-like serine proteases"/>
    <property type="match status" value="1"/>
</dbReference>
<dbReference type="GO" id="GO:0004930">
    <property type="term" value="F:G protein-coupled receptor activity"/>
    <property type="evidence" value="ECO:0007669"/>
    <property type="project" value="InterPro"/>
</dbReference>
<dbReference type="SUPFAM" id="SSF57424">
    <property type="entry name" value="LDL receptor-like module"/>
    <property type="match status" value="1"/>
</dbReference>
<dbReference type="InterPro" id="IPR000436">
    <property type="entry name" value="Sushi_SCR_CCP_dom"/>
</dbReference>
<keyword evidence="5" id="KW-0325">Glycoprotein</keyword>
<dbReference type="InterPro" id="IPR001254">
    <property type="entry name" value="Trypsin_dom"/>
</dbReference>
<keyword evidence="3 8" id="KW-0732">Signal</keyword>
<dbReference type="GO" id="GO:0005576">
    <property type="term" value="C:extracellular region"/>
    <property type="evidence" value="ECO:0007669"/>
    <property type="project" value="UniProtKB-SubCell"/>
</dbReference>
<dbReference type="Pfam" id="PF00084">
    <property type="entry name" value="Sushi"/>
    <property type="match status" value="1"/>
</dbReference>
<reference evidence="12" key="1">
    <citation type="submission" date="2021-08" db="EMBL/GenBank/DDBJ databases">
        <authorList>
            <person name="Misof B."/>
            <person name="Oliver O."/>
            <person name="Podsiadlowski L."/>
            <person name="Donath A."/>
            <person name="Peters R."/>
            <person name="Mayer C."/>
            <person name="Rust J."/>
            <person name="Gunkel S."/>
            <person name="Lesny P."/>
            <person name="Martin S."/>
            <person name="Oeyen J.P."/>
            <person name="Petersen M."/>
            <person name="Panagiotis P."/>
            <person name="Wilbrandt J."/>
            <person name="Tanja T."/>
        </authorList>
    </citation>
    <scope>NUCLEOTIDE SEQUENCE</scope>
    <source>
        <strain evidence="12">GBR_01_08_01A</strain>
        <tissue evidence="12">Thorax + abdomen</tissue>
    </source>
</reference>
<sequence length="516" mass="57163">MAAVLTFVILFCGKSIDIVFGEQDSSTLTTTFTCTEMCNQRGCPDDHFRCSYGACIPIESTCNLKPDCYDWSDEDEILCGTVLPQGACRLPGPKPGTHYKTSGCPLCRPGQVVPELTRLDYTCDVDGWLEDFDDVYCQSNQWLPSIPICPNSNDTLGITCSPLLEASGAIKRCESKWGPRKGWISCEGPLPVGTNVFFDCPAFYERLAGSTHIVCLPDGTWSQIPLSCKPVCGIRESSTTLIVNGWEVSSKEYMPWQATLFSHENGQWRFFCGGTLIGERVVLTAGHCVWKSFPETIRVAFGILANDLDNIEENAQILDIDRIEIQNSYQDHEGNYASDIALIILKMPVEINNAVRPACVDLQSDYALLEAQRNGDSGFVAGMGITENDTYSSTLRITSMRVISNEKCRESQHRDFRKYVTYTSFCAGWANGTGVCNGDSGGGLILRRPNTTIWEVHGIVSISPRRLGTSICDPRAYTVFTKVSLYGNWIRSITEKIPITGPSDVHRYPNKDDIII</sequence>
<dbReference type="InterPro" id="IPR001314">
    <property type="entry name" value="Peptidase_S1A"/>
</dbReference>
<evidence type="ECO:0000259" key="9">
    <source>
        <dbReference type="PROSITE" id="PS50227"/>
    </source>
</evidence>
<keyword evidence="7" id="KW-0768">Sushi</keyword>
<feature type="disulfide bond" evidence="6">
    <location>
        <begin position="50"/>
        <end position="68"/>
    </location>
</feature>
<dbReference type="FunFam" id="2.40.10.10:FF:000068">
    <property type="entry name" value="transmembrane protease serine 2"/>
    <property type="match status" value="1"/>
</dbReference>
<evidence type="ECO:0000256" key="1">
    <source>
        <dbReference type="ARBA" id="ARBA00004613"/>
    </source>
</evidence>
<dbReference type="FunFam" id="2.40.10.10:FF:000054">
    <property type="entry name" value="Complement C1r subcomponent"/>
    <property type="match status" value="1"/>
</dbReference>
<dbReference type="CDD" id="cd00033">
    <property type="entry name" value="CCP"/>
    <property type="match status" value="1"/>
</dbReference>
<dbReference type="SMART" id="SM00020">
    <property type="entry name" value="Tryp_SPc"/>
    <property type="match status" value="1"/>
</dbReference>
<feature type="domain" description="G-protein coupled receptors family 2 profile 1" evidence="9">
    <location>
        <begin position="159"/>
        <end position="236"/>
    </location>
</feature>
<dbReference type="PRINTS" id="PR00722">
    <property type="entry name" value="CHYMOTRYPSIN"/>
</dbReference>
<evidence type="ECO:0000256" key="4">
    <source>
        <dbReference type="ARBA" id="ARBA00023157"/>
    </source>
</evidence>
<comment type="subcellular location">
    <subcellularLocation>
        <location evidence="1">Secreted</location>
    </subcellularLocation>
</comment>
<evidence type="ECO:0000256" key="2">
    <source>
        <dbReference type="ARBA" id="ARBA00022525"/>
    </source>
</evidence>
<dbReference type="InterPro" id="IPR018114">
    <property type="entry name" value="TRYPSIN_HIS"/>
</dbReference>
<dbReference type="AlphaFoldDB" id="A0AAD9RQU9"/>
<feature type="domain" description="Peptidase S1" evidence="10">
    <location>
        <begin position="242"/>
        <end position="495"/>
    </location>
</feature>
<evidence type="ECO:0000259" key="11">
    <source>
        <dbReference type="PROSITE" id="PS50923"/>
    </source>
</evidence>
<feature type="disulfide bond" evidence="6">
    <location>
        <begin position="43"/>
        <end position="55"/>
    </location>
</feature>
<dbReference type="PROSITE" id="PS50923">
    <property type="entry name" value="SUSHI"/>
    <property type="match status" value="1"/>
</dbReference>
<dbReference type="InterPro" id="IPR002172">
    <property type="entry name" value="LDrepeatLR_classA_rpt"/>
</dbReference>
<dbReference type="Pfam" id="PF00089">
    <property type="entry name" value="Trypsin"/>
    <property type="match status" value="1"/>
</dbReference>
<dbReference type="PANTHER" id="PTHR24252:SF7">
    <property type="entry name" value="HYALIN"/>
    <property type="match status" value="1"/>
</dbReference>
<evidence type="ECO:0000256" key="7">
    <source>
        <dbReference type="PROSITE-ProRule" id="PRU00302"/>
    </source>
</evidence>
<gene>
    <name evidence="12" type="ORF">KPH14_006515</name>
</gene>
<evidence type="ECO:0000256" key="8">
    <source>
        <dbReference type="SAM" id="SignalP"/>
    </source>
</evidence>
<name>A0AAD9RQU9_9HYME</name>
<dbReference type="PROSITE" id="PS50240">
    <property type="entry name" value="TRYPSIN_DOM"/>
    <property type="match status" value="1"/>
</dbReference>
<dbReference type="PROSITE" id="PS50227">
    <property type="entry name" value="G_PROTEIN_RECEP_F2_3"/>
    <property type="match status" value="1"/>
</dbReference>
<dbReference type="SUPFAM" id="SSF50494">
    <property type="entry name" value="Trypsin-like serine proteases"/>
    <property type="match status" value="1"/>
</dbReference>
<dbReference type="InterPro" id="IPR036055">
    <property type="entry name" value="LDL_receptor-like_sf"/>
</dbReference>
<keyword evidence="4 6" id="KW-1015">Disulfide bond</keyword>
<dbReference type="InterPro" id="IPR043504">
    <property type="entry name" value="Peptidase_S1_PA_chymotrypsin"/>
</dbReference>
<dbReference type="CDD" id="cd00112">
    <property type="entry name" value="LDLa"/>
    <property type="match status" value="1"/>
</dbReference>
<accession>A0AAD9RQU9</accession>
<dbReference type="EMBL" id="JAIFRP010000026">
    <property type="protein sequence ID" value="KAK2584068.1"/>
    <property type="molecule type" value="Genomic_DNA"/>
</dbReference>
<dbReference type="InterPro" id="IPR009003">
    <property type="entry name" value="Peptidase_S1_PA"/>
</dbReference>
<dbReference type="GO" id="GO:0016020">
    <property type="term" value="C:membrane"/>
    <property type="evidence" value="ECO:0007669"/>
    <property type="project" value="InterPro"/>
</dbReference>